<gene>
    <name evidence="1" type="ORF">L3556_06000</name>
</gene>
<sequence>MLHFDVNYYDGEESRLFERTTFAKEIHDLVASGFDVEPLDLLAESMFMEQKNQPNWISREELVERAFDRFDEFLDYYEIKGRTLVARFSPQEMENHRIERVGVGATLYAMGRVLGTTPADWEKISIENKKNLDFQIASTGSDFLVLECKASIVEDVMKKTSSISSHKRHIKEKKQEQKPKRPSDILIGAIAAIPRNDSSSARIWLVDPPLPRPFTSASQFKVLARYRFYERLIRLIGRPFLLIALNTRIYALENIENIEVLSGLTLVDINGEPFGIPTSFLANRSGTVEGSIAGIVRRGTDRLMFIGMDTSVIYVIAQQSHDSITRWKSGMEGRRQVQIVINPRDLREARYEIGRSNWQSVNFDITVNSSGLVLGTANV</sequence>
<keyword evidence="2" id="KW-1185">Reference proteome</keyword>
<dbReference type="EMBL" id="JAKKUT010000002">
    <property type="protein sequence ID" value="MDG2990487.1"/>
    <property type="molecule type" value="Genomic_DNA"/>
</dbReference>
<dbReference type="Proteomes" id="UP001154265">
    <property type="component" value="Unassembled WGS sequence"/>
</dbReference>
<protein>
    <submittedName>
        <fullName evidence="1">Uncharacterized protein</fullName>
    </submittedName>
</protein>
<reference evidence="1" key="1">
    <citation type="journal article" date="2022" name="Genome Biol. Evol.">
        <title>A New Gene Family Diagnostic for Intracellular Biomineralization of Amorphous Ca Carbonates by Cyanobacteria.</title>
        <authorList>
            <person name="Benzerara K."/>
            <person name="Duprat E."/>
            <person name="Bitard-Feildel T."/>
            <person name="Caumes G."/>
            <person name="Cassier-Chauvat C."/>
            <person name="Chauvat F."/>
            <person name="Dezi M."/>
            <person name="Diop S.I."/>
            <person name="Gaschignard G."/>
            <person name="Gorgen S."/>
            <person name="Gugger M."/>
            <person name="Lopez-Garcia P."/>
            <person name="Millet M."/>
            <person name="Skouri-Panet F."/>
            <person name="Moreira D."/>
            <person name="Callebaut I."/>
        </authorList>
    </citation>
    <scope>NUCLEOTIDE SEQUENCE</scope>
    <source>
        <strain evidence="1">G9</strain>
    </source>
</reference>
<comment type="caution">
    <text evidence="1">The sequence shown here is derived from an EMBL/GenBank/DDBJ whole genome shotgun (WGS) entry which is preliminary data.</text>
</comment>
<evidence type="ECO:0000313" key="2">
    <source>
        <dbReference type="Proteomes" id="UP001154265"/>
    </source>
</evidence>
<accession>A0ABT6EYM4</accession>
<evidence type="ECO:0000313" key="1">
    <source>
        <dbReference type="EMBL" id="MDG2990487.1"/>
    </source>
</evidence>
<organism evidence="1 2">
    <name type="scientific">Candidatus Synechococcus calcipolaris G9</name>
    <dbReference type="NCBI Taxonomy" id="1497997"/>
    <lineage>
        <taxon>Bacteria</taxon>
        <taxon>Bacillati</taxon>
        <taxon>Cyanobacteriota</taxon>
        <taxon>Cyanophyceae</taxon>
        <taxon>Synechococcales</taxon>
        <taxon>Synechococcaceae</taxon>
        <taxon>Synechococcus</taxon>
    </lineage>
</organism>
<proteinExistence type="predicted"/>
<reference evidence="1" key="2">
    <citation type="submission" date="2022-01" db="EMBL/GenBank/DDBJ databases">
        <authorList>
            <person name="Zivanovic Y."/>
            <person name="Moreira D."/>
            <person name="Lopez-Garcia P."/>
        </authorList>
    </citation>
    <scope>NUCLEOTIDE SEQUENCE</scope>
    <source>
        <strain evidence="1">G9</strain>
    </source>
</reference>
<name>A0ABT6EYM4_9SYNE</name>
<dbReference type="RefSeq" id="WP_277866396.1">
    <property type="nucleotide sequence ID" value="NZ_JAKKUT010000002.1"/>
</dbReference>